<feature type="compositionally biased region" description="Acidic residues" evidence="1">
    <location>
        <begin position="145"/>
        <end position="166"/>
    </location>
</feature>
<evidence type="ECO:0000256" key="1">
    <source>
        <dbReference type="SAM" id="MobiDB-lite"/>
    </source>
</evidence>
<dbReference type="Proteomes" id="UP001374584">
    <property type="component" value="Unassembled WGS sequence"/>
</dbReference>
<accession>A0AAN9QDF2</accession>
<reference evidence="2 3" key="1">
    <citation type="submission" date="2024-01" db="EMBL/GenBank/DDBJ databases">
        <title>The genomes of 5 underutilized Papilionoideae crops provide insights into root nodulation and disease resistanc.</title>
        <authorList>
            <person name="Jiang F."/>
        </authorList>
    </citation>
    <scope>NUCLEOTIDE SEQUENCE [LARGE SCALE GENOMIC DNA]</scope>
    <source>
        <strain evidence="2">JINMINGXINNONG_FW02</strain>
        <tissue evidence="2">Leaves</tissue>
    </source>
</reference>
<evidence type="ECO:0000313" key="2">
    <source>
        <dbReference type="EMBL" id="KAK7327198.1"/>
    </source>
</evidence>
<gene>
    <name evidence="2" type="ORF">VNO80_31563</name>
</gene>
<name>A0AAN9QDF2_PHACN</name>
<organism evidence="2 3">
    <name type="scientific">Phaseolus coccineus</name>
    <name type="common">Scarlet runner bean</name>
    <name type="synonym">Phaseolus multiflorus</name>
    <dbReference type="NCBI Taxonomy" id="3886"/>
    <lineage>
        <taxon>Eukaryota</taxon>
        <taxon>Viridiplantae</taxon>
        <taxon>Streptophyta</taxon>
        <taxon>Embryophyta</taxon>
        <taxon>Tracheophyta</taxon>
        <taxon>Spermatophyta</taxon>
        <taxon>Magnoliopsida</taxon>
        <taxon>eudicotyledons</taxon>
        <taxon>Gunneridae</taxon>
        <taxon>Pentapetalae</taxon>
        <taxon>rosids</taxon>
        <taxon>fabids</taxon>
        <taxon>Fabales</taxon>
        <taxon>Fabaceae</taxon>
        <taxon>Papilionoideae</taxon>
        <taxon>50 kb inversion clade</taxon>
        <taxon>NPAAA clade</taxon>
        <taxon>indigoferoid/millettioid clade</taxon>
        <taxon>Phaseoleae</taxon>
        <taxon>Phaseolus</taxon>
    </lineage>
</organism>
<comment type="caution">
    <text evidence="2">The sequence shown here is derived from an EMBL/GenBank/DDBJ whole genome shotgun (WGS) entry which is preliminary data.</text>
</comment>
<proteinExistence type="predicted"/>
<dbReference type="AlphaFoldDB" id="A0AAN9QDF2"/>
<feature type="region of interest" description="Disordered" evidence="1">
    <location>
        <begin position="145"/>
        <end position="167"/>
    </location>
</feature>
<sequence>MAVFDHFENNSNTLHCVVYDAKCITLYQDVEQIKFGYPMYPRHGCQTREWWRRGLLQVVASRWCVAVVASERLSDSWVVAAHHIRKTAALPFDDIQSDDEWITEEGDNIDEIDQVQDANVHVNPAITVPTLDAFDLENLTFDVNVDEDEDEDGDDDEDDDGDDGGEDIIRRLDIEI</sequence>
<dbReference type="EMBL" id="JAYMYR010000017">
    <property type="protein sequence ID" value="KAK7327198.1"/>
    <property type="molecule type" value="Genomic_DNA"/>
</dbReference>
<evidence type="ECO:0000313" key="3">
    <source>
        <dbReference type="Proteomes" id="UP001374584"/>
    </source>
</evidence>
<keyword evidence="3" id="KW-1185">Reference proteome</keyword>
<protein>
    <submittedName>
        <fullName evidence="2">Uncharacterized protein</fullName>
    </submittedName>
</protein>